<gene>
    <name evidence="3" type="primary">LOC111729334</name>
</gene>
<feature type="region of interest" description="Disordered" evidence="1">
    <location>
        <begin position="55"/>
        <end position="74"/>
    </location>
</feature>
<evidence type="ECO:0000313" key="2">
    <source>
        <dbReference type="Proteomes" id="UP000515202"/>
    </source>
</evidence>
<evidence type="ECO:0000256" key="1">
    <source>
        <dbReference type="SAM" id="MobiDB-lite"/>
    </source>
</evidence>
<organism evidence="2 3">
    <name type="scientific">Pteropus vampyrus</name>
    <name type="common">Large flying fox</name>
    <dbReference type="NCBI Taxonomy" id="132908"/>
    <lineage>
        <taxon>Eukaryota</taxon>
        <taxon>Metazoa</taxon>
        <taxon>Chordata</taxon>
        <taxon>Craniata</taxon>
        <taxon>Vertebrata</taxon>
        <taxon>Euteleostomi</taxon>
        <taxon>Mammalia</taxon>
        <taxon>Eutheria</taxon>
        <taxon>Laurasiatheria</taxon>
        <taxon>Chiroptera</taxon>
        <taxon>Yinpterochiroptera</taxon>
        <taxon>Pteropodoidea</taxon>
        <taxon>Pteropodidae</taxon>
        <taxon>Pteropodinae</taxon>
        <taxon>Pteropus</taxon>
    </lineage>
</organism>
<protein>
    <submittedName>
        <fullName evidence="3">Uncharacterized protein LOC111729334 isoform X1</fullName>
    </submittedName>
</protein>
<sequence length="301" mass="31386">MCQGSLGPQYRPDSLELRPLRRAPGWPEMQAAAGKAGRASRAAWSGSFLLTRPRVSSGRAAQGPSGAFPTESGVYGRLEGGWEGPEGSWETRLCCPAWWLRVTESPSGLAGAHAGAGTVWKDLSVGTGVLRAASTCFQAAPAPLRSHPAWPPPSRSRSGPAPSSGSCLRPQAGLLRCSQGLCAPVGAPSLGIPADSLPAFTVDPSGRSTWHAVGVRGVGLGRVLPGRCACLRGLRLAAQDDAGGSPGPPPRDPRRAPATSPPGPCFTLKEAPLPDRSFSMTISLEVYKLSCKVLELRMRQV</sequence>
<keyword evidence="2" id="KW-1185">Reference proteome</keyword>
<accession>A0A6P6BM11</accession>
<reference evidence="3" key="1">
    <citation type="submission" date="2025-08" db="UniProtKB">
        <authorList>
            <consortium name="RefSeq"/>
        </authorList>
    </citation>
    <scope>IDENTIFICATION</scope>
    <source>
        <tissue evidence="3">Kidney</tissue>
    </source>
</reference>
<dbReference type="RefSeq" id="XP_023376107.1">
    <property type="nucleotide sequence ID" value="XM_023520339.1"/>
</dbReference>
<proteinExistence type="predicted"/>
<dbReference type="AlphaFoldDB" id="A0A6P6BM11"/>
<dbReference type="GeneID" id="111729334"/>
<feature type="region of interest" description="Disordered" evidence="1">
    <location>
        <begin position="239"/>
        <end position="264"/>
    </location>
</feature>
<name>A0A6P6BM11_PTEVA</name>
<feature type="compositionally biased region" description="Low complexity" evidence="1">
    <location>
        <begin position="155"/>
        <end position="166"/>
    </location>
</feature>
<evidence type="ECO:0000313" key="3">
    <source>
        <dbReference type="RefSeq" id="XP_023376107.1"/>
    </source>
</evidence>
<dbReference type="Proteomes" id="UP000515202">
    <property type="component" value="Unplaced"/>
</dbReference>
<feature type="region of interest" description="Disordered" evidence="1">
    <location>
        <begin position="144"/>
        <end position="167"/>
    </location>
</feature>
<dbReference type="KEGG" id="pvp:111729334"/>